<dbReference type="STRING" id="48269.A0A183M0B6"/>
<protein>
    <submittedName>
        <fullName evidence="2">Uncharacterized protein</fullName>
    </submittedName>
</protein>
<reference evidence="2 3" key="1">
    <citation type="submission" date="2018-11" db="EMBL/GenBank/DDBJ databases">
        <authorList>
            <consortium name="Pathogen Informatics"/>
        </authorList>
    </citation>
    <scope>NUCLEOTIDE SEQUENCE [LARGE SCALE GENOMIC DNA]</scope>
    <source>
        <strain evidence="2 3">Zambia</strain>
    </source>
</reference>
<gene>
    <name evidence="2" type="ORF">SMRZ_LOCUS9491</name>
</gene>
<organism evidence="2 3">
    <name type="scientific">Schistosoma margrebowiei</name>
    <dbReference type="NCBI Taxonomy" id="48269"/>
    <lineage>
        <taxon>Eukaryota</taxon>
        <taxon>Metazoa</taxon>
        <taxon>Spiralia</taxon>
        <taxon>Lophotrochozoa</taxon>
        <taxon>Platyhelminthes</taxon>
        <taxon>Trematoda</taxon>
        <taxon>Digenea</taxon>
        <taxon>Strigeidida</taxon>
        <taxon>Schistosomatoidea</taxon>
        <taxon>Schistosomatidae</taxon>
        <taxon>Schistosoma</taxon>
    </lineage>
</organism>
<evidence type="ECO:0000313" key="2">
    <source>
        <dbReference type="EMBL" id="VDO86512.1"/>
    </source>
</evidence>
<name>A0A183M0B6_9TREM</name>
<dbReference type="Proteomes" id="UP000277204">
    <property type="component" value="Unassembled WGS sequence"/>
</dbReference>
<evidence type="ECO:0000313" key="3">
    <source>
        <dbReference type="Proteomes" id="UP000277204"/>
    </source>
</evidence>
<proteinExistence type="predicted"/>
<dbReference type="AlphaFoldDB" id="A0A183M0B6"/>
<accession>A0A183M0B6</accession>
<feature type="compositionally biased region" description="Polar residues" evidence="1">
    <location>
        <begin position="256"/>
        <end position="277"/>
    </location>
</feature>
<feature type="compositionally biased region" description="Low complexity" evidence="1">
    <location>
        <begin position="336"/>
        <end position="351"/>
    </location>
</feature>
<feature type="region of interest" description="Disordered" evidence="1">
    <location>
        <begin position="173"/>
        <end position="206"/>
    </location>
</feature>
<evidence type="ECO:0000256" key="1">
    <source>
        <dbReference type="SAM" id="MobiDB-lite"/>
    </source>
</evidence>
<feature type="region of interest" description="Disordered" evidence="1">
    <location>
        <begin position="293"/>
        <end position="353"/>
    </location>
</feature>
<dbReference type="EMBL" id="UZAI01004493">
    <property type="protein sequence ID" value="VDO86512.1"/>
    <property type="molecule type" value="Genomic_DNA"/>
</dbReference>
<feature type="compositionally biased region" description="Polar residues" evidence="1">
    <location>
        <begin position="195"/>
        <end position="206"/>
    </location>
</feature>
<feature type="region of interest" description="Disordered" evidence="1">
    <location>
        <begin position="240"/>
        <end position="277"/>
    </location>
</feature>
<keyword evidence="3" id="KW-1185">Reference proteome</keyword>
<sequence>MHLLWYYPVSIMLNNRTVFLFYPPHSPVYVDPKMRANVPDRVKVAVAALKEKTMRNPAELVSQAGYGPNPEKDMLFCSVVIDILAFIQSIIKLNYTDTPDYSRLRQLLYSAKCSFSNKQSTVVPSYKLTMESDETSIKASPSRRKYNIDNSSKINDSRALNSVENLELIHTIPKTPDSLPSKRPRGRPPGRSKQLENISPAVTSSEVVDSLKHSKISEIDAKPNSKRINVKTLNSRSICLNSPTKASTPDGGGLMSTVSGNRFLSPSSSKHGNSALQQRVRTRLIDLFSDSDNDESFVSQHNLSKSRKDALKSAPKLQSPKQSSPFVKQSQQQKRQPLTSSTSKQSLLKSPEFTSLTADRRRSGWCQTSPELLAVAKAEALGRKALKLAEMNFN</sequence>
<feature type="compositionally biased region" description="Polar residues" evidence="1">
    <location>
        <begin position="319"/>
        <end position="335"/>
    </location>
</feature>